<dbReference type="GO" id="GO:0042626">
    <property type="term" value="F:ATPase-coupled transmembrane transporter activity"/>
    <property type="evidence" value="ECO:0007669"/>
    <property type="project" value="TreeGrafter"/>
</dbReference>
<dbReference type="InterPro" id="IPR050095">
    <property type="entry name" value="ECF_ABC_transporter_ATP-bd"/>
</dbReference>
<dbReference type="SUPFAM" id="SSF52540">
    <property type="entry name" value="P-loop containing nucleoside triphosphate hydrolases"/>
    <property type="match status" value="1"/>
</dbReference>
<dbReference type="PROSITE" id="PS50893">
    <property type="entry name" value="ABC_TRANSPORTER_2"/>
    <property type="match status" value="1"/>
</dbReference>
<evidence type="ECO:0000313" key="6">
    <source>
        <dbReference type="EMBL" id="MBE9399658.1"/>
    </source>
</evidence>
<keyword evidence="3" id="KW-0547">Nucleotide-binding</keyword>
<dbReference type="Pfam" id="PF00005">
    <property type="entry name" value="ABC_tran"/>
    <property type="match status" value="1"/>
</dbReference>
<evidence type="ECO:0000256" key="4">
    <source>
        <dbReference type="ARBA" id="ARBA00022840"/>
    </source>
</evidence>
<dbReference type="InterPro" id="IPR003593">
    <property type="entry name" value="AAA+_ATPase"/>
</dbReference>
<keyword evidence="7" id="KW-1185">Reference proteome</keyword>
<dbReference type="EMBL" id="JADEYS010000032">
    <property type="protein sequence ID" value="MBE9399658.1"/>
    <property type="molecule type" value="Genomic_DNA"/>
</dbReference>
<organism evidence="6 7">
    <name type="scientific">Pontibacterium sinense</name>
    <dbReference type="NCBI Taxonomy" id="2781979"/>
    <lineage>
        <taxon>Bacteria</taxon>
        <taxon>Pseudomonadati</taxon>
        <taxon>Pseudomonadota</taxon>
        <taxon>Gammaproteobacteria</taxon>
        <taxon>Oceanospirillales</taxon>
        <taxon>Oceanospirillaceae</taxon>
        <taxon>Pontibacterium</taxon>
    </lineage>
</organism>
<gene>
    <name evidence="6" type="ORF">IOQ59_20535</name>
</gene>
<keyword evidence="4 6" id="KW-0067">ATP-binding</keyword>
<evidence type="ECO:0000259" key="5">
    <source>
        <dbReference type="PROSITE" id="PS50893"/>
    </source>
</evidence>
<dbReference type="PANTHER" id="PTHR43553">
    <property type="entry name" value="HEAVY METAL TRANSPORTER"/>
    <property type="match status" value="1"/>
</dbReference>
<dbReference type="RefSeq" id="WP_193955347.1">
    <property type="nucleotide sequence ID" value="NZ_JADEYS010000032.1"/>
</dbReference>
<dbReference type="PROSITE" id="PS00211">
    <property type="entry name" value="ABC_TRANSPORTER_1"/>
    <property type="match status" value="1"/>
</dbReference>
<name>A0A8J7FNN4_9GAMM</name>
<dbReference type="GO" id="GO:0005524">
    <property type="term" value="F:ATP binding"/>
    <property type="evidence" value="ECO:0007669"/>
    <property type="project" value="UniProtKB-KW"/>
</dbReference>
<accession>A0A8J7FNN4</accession>
<proteinExistence type="inferred from homology"/>
<dbReference type="PANTHER" id="PTHR43553:SF24">
    <property type="entry name" value="ENERGY-COUPLING FACTOR TRANSPORTER ATP-BINDING PROTEIN ECFA1"/>
    <property type="match status" value="1"/>
</dbReference>
<sequence length="224" mass="24765">MTALIETRDLFYRYPRRGVVLDKVDFSLYPGERVALTGANGAGKTTFLHLLVGLKKAKGGEIHAFGQLRKEEKDFVEVRAKAGFLFQDPDDQLFCPTVLEDVAFGPLNLGRSRTEAISIARDTLASLGMEGFEDRITHQLSGGEKRMITLAAVLAMDPDVLLLDEPSNALDRDARQRLLDTLQALPHAMIIISHDDDFLAQLSTRRVCLVDAQLIEETEATVAV</sequence>
<evidence type="ECO:0000256" key="3">
    <source>
        <dbReference type="ARBA" id="ARBA00022741"/>
    </source>
</evidence>
<dbReference type="InterPro" id="IPR027417">
    <property type="entry name" value="P-loop_NTPase"/>
</dbReference>
<keyword evidence="2" id="KW-0813">Transport</keyword>
<reference evidence="6" key="1">
    <citation type="submission" date="2020-10" db="EMBL/GenBank/DDBJ databases">
        <title>Bacterium isolated from coastal waters sediment.</title>
        <authorList>
            <person name="Chen R.-J."/>
            <person name="Lu D.-C."/>
            <person name="Zhu K.-L."/>
            <person name="Du Z.-J."/>
        </authorList>
    </citation>
    <scope>NUCLEOTIDE SEQUENCE</scope>
    <source>
        <strain evidence="6">N1Y112</strain>
    </source>
</reference>
<comment type="similarity">
    <text evidence="1">Belongs to the ABC transporter superfamily.</text>
</comment>
<dbReference type="GO" id="GO:0016887">
    <property type="term" value="F:ATP hydrolysis activity"/>
    <property type="evidence" value="ECO:0007669"/>
    <property type="project" value="InterPro"/>
</dbReference>
<dbReference type="Gene3D" id="3.40.50.300">
    <property type="entry name" value="P-loop containing nucleotide triphosphate hydrolases"/>
    <property type="match status" value="1"/>
</dbReference>
<evidence type="ECO:0000256" key="1">
    <source>
        <dbReference type="ARBA" id="ARBA00005417"/>
    </source>
</evidence>
<dbReference type="Proteomes" id="UP000640333">
    <property type="component" value="Unassembled WGS sequence"/>
</dbReference>
<dbReference type="InterPro" id="IPR017871">
    <property type="entry name" value="ABC_transporter-like_CS"/>
</dbReference>
<evidence type="ECO:0000256" key="2">
    <source>
        <dbReference type="ARBA" id="ARBA00022448"/>
    </source>
</evidence>
<protein>
    <submittedName>
        <fullName evidence="6">ABC transporter ATP-binding protein</fullName>
    </submittedName>
</protein>
<dbReference type="SMART" id="SM00382">
    <property type="entry name" value="AAA"/>
    <property type="match status" value="1"/>
</dbReference>
<evidence type="ECO:0000313" key="7">
    <source>
        <dbReference type="Proteomes" id="UP000640333"/>
    </source>
</evidence>
<dbReference type="GO" id="GO:0043190">
    <property type="term" value="C:ATP-binding cassette (ABC) transporter complex"/>
    <property type="evidence" value="ECO:0007669"/>
    <property type="project" value="TreeGrafter"/>
</dbReference>
<comment type="caution">
    <text evidence="6">The sequence shown here is derived from an EMBL/GenBank/DDBJ whole genome shotgun (WGS) entry which is preliminary data.</text>
</comment>
<dbReference type="AlphaFoldDB" id="A0A8J7FNN4"/>
<dbReference type="InterPro" id="IPR003439">
    <property type="entry name" value="ABC_transporter-like_ATP-bd"/>
</dbReference>
<feature type="domain" description="ABC transporter" evidence="5">
    <location>
        <begin position="5"/>
        <end position="224"/>
    </location>
</feature>
<dbReference type="CDD" id="cd03225">
    <property type="entry name" value="ABC_cobalt_CbiO_domain1"/>
    <property type="match status" value="1"/>
</dbReference>
<dbReference type="InterPro" id="IPR015856">
    <property type="entry name" value="ABC_transpr_CbiO/EcfA_su"/>
</dbReference>